<accession>A0ABV3DCU5</accession>
<name>A0ABV3DCU5_9ACTN</name>
<dbReference type="SUPFAM" id="SSF89082">
    <property type="entry name" value="Antibiotic binding domain of TipA-like multidrug resistance regulators"/>
    <property type="match status" value="1"/>
</dbReference>
<dbReference type="EMBL" id="JBEZFP010000015">
    <property type="protein sequence ID" value="MEU8133575.1"/>
    <property type="molecule type" value="Genomic_DNA"/>
</dbReference>
<dbReference type="Gene3D" id="1.10.490.50">
    <property type="entry name" value="Antibiotic binding domain of TipA-like multidrug resistance regulators"/>
    <property type="match status" value="1"/>
</dbReference>
<proteinExistence type="predicted"/>
<dbReference type="Pfam" id="PF07739">
    <property type="entry name" value="TipAS"/>
    <property type="match status" value="1"/>
</dbReference>
<reference evidence="2 3" key="1">
    <citation type="submission" date="2024-06" db="EMBL/GenBank/DDBJ databases">
        <title>The Natural Products Discovery Center: Release of the First 8490 Sequenced Strains for Exploring Actinobacteria Biosynthetic Diversity.</title>
        <authorList>
            <person name="Kalkreuter E."/>
            <person name="Kautsar S.A."/>
            <person name="Yang D."/>
            <person name="Bader C.D."/>
            <person name="Teijaro C.N."/>
            <person name="Fluegel L."/>
            <person name="Davis C.M."/>
            <person name="Simpson J.R."/>
            <person name="Lauterbach L."/>
            <person name="Steele A.D."/>
            <person name="Gui C."/>
            <person name="Meng S."/>
            <person name="Li G."/>
            <person name="Viehrig K."/>
            <person name="Ye F."/>
            <person name="Su P."/>
            <person name="Kiefer A.F."/>
            <person name="Nichols A."/>
            <person name="Cepeda A.J."/>
            <person name="Yan W."/>
            <person name="Fan B."/>
            <person name="Jiang Y."/>
            <person name="Adhikari A."/>
            <person name="Zheng C.-J."/>
            <person name="Schuster L."/>
            <person name="Cowan T.M."/>
            <person name="Smanski M.J."/>
            <person name="Chevrette M.G."/>
            <person name="De Carvalho L.P.S."/>
            <person name="Shen B."/>
        </authorList>
    </citation>
    <scope>NUCLEOTIDE SEQUENCE [LARGE SCALE GENOMIC DNA]</scope>
    <source>
        <strain evidence="2 3">NPDC048946</strain>
    </source>
</reference>
<evidence type="ECO:0000313" key="2">
    <source>
        <dbReference type="EMBL" id="MEU8133575.1"/>
    </source>
</evidence>
<feature type="domain" description="TipAS antibiotic-recognition" evidence="1">
    <location>
        <begin position="3"/>
        <end position="58"/>
    </location>
</feature>
<organism evidence="2 3">
    <name type="scientific">Streptodolium elevatio</name>
    <dbReference type="NCBI Taxonomy" id="3157996"/>
    <lineage>
        <taxon>Bacteria</taxon>
        <taxon>Bacillati</taxon>
        <taxon>Actinomycetota</taxon>
        <taxon>Actinomycetes</taxon>
        <taxon>Kitasatosporales</taxon>
        <taxon>Streptomycetaceae</taxon>
        <taxon>Streptodolium</taxon>
    </lineage>
</organism>
<sequence length="65" mass="7256">MPAVVAEHCGRVSAFWTPDADAYSGLGRLYVDDPRFHEVYDGTRARPADYLPDAMTAYALVHRVD</sequence>
<evidence type="ECO:0000313" key="3">
    <source>
        <dbReference type="Proteomes" id="UP001551482"/>
    </source>
</evidence>
<dbReference type="InterPro" id="IPR036244">
    <property type="entry name" value="TipA-like_antibiotic-bd"/>
</dbReference>
<dbReference type="Proteomes" id="UP001551482">
    <property type="component" value="Unassembled WGS sequence"/>
</dbReference>
<gene>
    <name evidence="2" type="ORF">AB0C36_08720</name>
</gene>
<keyword evidence="3" id="KW-1185">Reference proteome</keyword>
<dbReference type="InterPro" id="IPR012925">
    <property type="entry name" value="TipAS_dom"/>
</dbReference>
<evidence type="ECO:0000259" key="1">
    <source>
        <dbReference type="Pfam" id="PF07739"/>
    </source>
</evidence>
<dbReference type="RefSeq" id="WP_358351278.1">
    <property type="nucleotide sequence ID" value="NZ_JBEZFP010000015.1"/>
</dbReference>
<protein>
    <submittedName>
        <fullName evidence="2">TipAS antibiotic-recognition domain-containing protein</fullName>
    </submittedName>
</protein>
<comment type="caution">
    <text evidence="2">The sequence shown here is derived from an EMBL/GenBank/DDBJ whole genome shotgun (WGS) entry which is preliminary data.</text>
</comment>